<proteinExistence type="predicted"/>
<dbReference type="AlphaFoldDB" id="A0A2S4L497"/>
<dbReference type="PANTHER" id="PTHR48219">
    <property type="entry name" value="VACUOLAR PROTEIN SORTING-ASSOCIATED PROTEIN 62-RELATED"/>
    <property type="match status" value="1"/>
</dbReference>
<dbReference type="InterPro" id="IPR009291">
    <property type="entry name" value="Vps62"/>
</dbReference>
<dbReference type="Pfam" id="PF06101">
    <property type="entry name" value="Vps62"/>
    <property type="match status" value="1"/>
</dbReference>
<protein>
    <submittedName>
        <fullName evidence="1">DUF946 domain-containing protein</fullName>
    </submittedName>
</protein>
<dbReference type="STRING" id="94208.A0A2S4L497"/>
<dbReference type="Proteomes" id="UP000237481">
    <property type="component" value="Unassembled WGS sequence"/>
</dbReference>
<keyword evidence="2" id="KW-1185">Reference proteome</keyword>
<reference evidence="1 2" key="1">
    <citation type="submission" date="2018-01" db="EMBL/GenBank/DDBJ databases">
        <title>Harnessing the power of phylogenomics to disentangle the directionality and signatures of interkingdom host jumping in the parasitic fungal genus Tolypocladium.</title>
        <authorList>
            <person name="Quandt C.A."/>
            <person name="Patterson W."/>
            <person name="Spatafora J.W."/>
        </authorList>
    </citation>
    <scope>NUCLEOTIDE SEQUENCE [LARGE SCALE GENOMIC DNA]</scope>
    <source>
        <strain evidence="1 2">NRBC 100945</strain>
    </source>
</reference>
<dbReference type="EMBL" id="PKSG01000267">
    <property type="protein sequence ID" value="POR37266.1"/>
    <property type="molecule type" value="Genomic_DNA"/>
</dbReference>
<evidence type="ECO:0000313" key="1">
    <source>
        <dbReference type="EMBL" id="POR37266.1"/>
    </source>
</evidence>
<dbReference type="PANTHER" id="PTHR48219:SF2">
    <property type="entry name" value="VACUOLAR PROTEIN SORTING-ASSOCIATED PROTEIN 62"/>
    <property type="match status" value="1"/>
</dbReference>
<dbReference type="OrthoDB" id="428159at2759"/>
<gene>
    <name evidence="1" type="ORF">TPAR_02532</name>
</gene>
<comment type="caution">
    <text evidence="1">The sequence shown here is derived from an EMBL/GenBank/DDBJ whole genome shotgun (WGS) entry which is preliminary data.</text>
</comment>
<evidence type="ECO:0000313" key="2">
    <source>
        <dbReference type="Proteomes" id="UP000237481"/>
    </source>
</evidence>
<sequence>MANQTRDYGDLRVTLTSAYDWVWSDTGSGAARDATFWQPKPQGTLRAVGSVGIGNYSDINGKRASLLVGVNPNKPPVGGKPAVAAPTGYTLIWTDKKSGGRHNGSFWRPNPPSGYVSLGDVAQGNWDMPRVDKVWCVRRDLVREAKYAPNSLWDDKKSGAEKDVSCWDMLPDSIGVTGAENIPIRADAYRAHQSYSRPDINLAWVLALPIPKDFKRFEAAVPKITPSTIPSRGDQFSFLEQCTVLLPFVAFFSPTDQRSLDNIRNPFCSVGRSIAWLAEGVWVNGSGGPFHREQTIKYGISSTQKEEMTHSAGVEVSASGGIGFANFGISLNYQFTYQNSHSFTEYSEKSVTERFEVPAHHATVLFSKHIWLKATRSDGSHVLVQIEITANDDVYFSGCELPKNFEVAAEHLED</sequence>
<name>A0A2S4L497_9HYPO</name>
<organism evidence="1 2">
    <name type="scientific">Tolypocladium paradoxum</name>
    <dbReference type="NCBI Taxonomy" id="94208"/>
    <lineage>
        <taxon>Eukaryota</taxon>
        <taxon>Fungi</taxon>
        <taxon>Dikarya</taxon>
        <taxon>Ascomycota</taxon>
        <taxon>Pezizomycotina</taxon>
        <taxon>Sordariomycetes</taxon>
        <taxon>Hypocreomycetidae</taxon>
        <taxon>Hypocreales</taxon>
        <taxon>Ophiocordycipitaceae</taxon>
        <taxon>Tolypocladium</taxon>
    </lineage>
</organism>
<accession>A0A2S4L497</accession>